<dbReference type="InterPro" id="IPR017972">
    <property type="entry name" value="Cyt_P450_CS"/>
</dbReference>
<evidence type="ECO:0000256" key="1">
    <source>
        <dbReference type="ARBA" id="ARBA00010617"/>
    </source>
</evidence>
<dbReference type="CDD" id="cd11037">
    <property type="entry name" value="CYP199A2-like"/>
    <property type="match status" value="1"/>
</dbReference>
<dbReference type="GO" id="GO:0016705">
    <property type="term" value="F:oxidoreductase activity, acting on paired donors, with incorporation or reduction of molecular oxygen"/>
    <property type="evidence" value="ECO:0007669"/>
    <property type="project" value="InterPro"/>
</dbReference>
<protein>
    <submittedName>
        <fullName evidence="3">Unannotated protein</fullName>
    </submittedName>
</protein>
<dbReference type="InterPro" id="IPR002397">
    <property type="entry name" value="Cyt_P450_B"/>
</dbReference>
<dbReference type="PROSITE" id="PS00086">
    <property type="entry name" value="CYTOCHROME_P450"/>
    <property type="match status" value="1"/>
</dbReference>
<dbReference type="EMBL" id="CAFBRX010000088">
    <property type="protein sequence ID" value="CAB5124988.1"/>
    <property type="molecule type" value="Genomic_DNA"/>
</dbReference>
<dbReference type="GO" id="GO:0004497">
    <property type="term" value="F:monooxygenase activity"/>
    <property type="evidence" value="ECO:0007669"/>
    <property type="project" value="InterPro"/>
</dbReference>
<dbReference type="EMBL" id="CAEZSL010000171">
    <property type="protein sequence ID" value="CAB4551423.1"/>
    <property type="molecule type" value="Genomic_DNA"/>
</dbReference>
<gene>
    <name evidence="2" type="ORF">UFOPK1421_01307</name>
    <name evidence="3" type="ORF">UFOPK1960_00701</name>
    <name evidence="4" type="ORF">UFOPK4422_00935</name>
</gene>
<sequence>MSHPSYDGDLYTDEALLNPYEHYRTLRDLGPAVWLTAHEVYAVTRYQDVRAVLSDPETFCSGQGVGLNDLVNQAGQGSTLMSDGAEHDRIRSVTGSALTAKAVSALRPDGHIRAEEMVDRLLQQSTFDAVPDLAEVLPTEWVPDLLGWPEQGRADLLKWGAANFDVLGPLNQRAIDATEFAIEGVNFAAWVASESLPEGSMAAGILEAAASGVLRPEECPIVLCDYLFPSLDTTVSGLGAAIWLFATHPDQWDLFRSDPSRARQAFDEVLRLETPVTGFTRVATREAVIGDIEIPAGARVLVSFASANRDERKWDEPERFDINRANASHLAFGYGVHACVGMGLARLEATEVLSALARRVERFELVAPPVRKLNNTIRAFSSLPIRIVASSQSDVIV</sequence>
<evidence type="ECO:0000313" key="4">
    <source>
        <dbReference type="EMBL" id="CAB5124988.1"/>
    </source>
</evidence>
<proteinExistence type="inferred from homology"/>
<evidence type="ECO:0000313" key="3">
    <source>
        <dbReference type="EMBL" id="CAB4631446.1"/>
    </source>
</evidence>
<dbReference type="InterPro" id="IPR036396">
    <property type="entry name" value="Cyt_P450_sf"/>
</dbReference>
<dbReference type="PANTHER" id="PTHR46696">
    <property type="entry name" value="P450, PUTATIVE (EUROFUNG)-RELATED"/>
    <property type="match status" value="1"/>
</dbReference>
<dbReference type="PANTHER" id="PTHR46696:SF1">
    <property type="entry name" value="CYTOCHROME P450 YJIB-RELATED"/>
    <property type="match status" value="1"/>
</dbReference>
<reference evidence="3" key="1">
    <citation type="submission" date="2020-05" db="EMBL/GenBank/DDBJ databases">
        <authorList>
            <person name="Chiriac C."/>
            <person name="Salcher M."/>
            <person name="Ghai R."/>
            <person name="Kavagutti S V."/>
        </authorList>
    </citation>
    <scope>NUCLEOTIDE SEQUENCE</scope>
</reference>
<dbReference type="Pfam" id="PF00067">
    <property type="entry name" value="p450"/>
    <property type="match status" value="1"/>
</dbReference>
<dbReference type="GO" id="GO:0005506">
    <property type="term" value="F:iron ion binding"/>
    <property type="evidence" value="ECO:0007669"/>
    <property type="project" value="InterPro"/>
</dbReference>
<comment type="similarity">
    <text evidence="1">Belongs to the cytochrome P450 family.</text>
</comment>
<dbReference type="Gene3D" id="1.10.630.10">
    <property type="entry name" value="Cytochrome P450"/>
    <property type="match status" value="1"/>
</dbReference>
<evidence type="ECO:0000313" key="2">
    <source>
        <dbReference type="EMBL" id="CAB4551423.1"/>
    </source>
</evidence>
<dbReference type="AlphaFoldDB" id="A0A6J6J3S7"/>
<dbReference type="GO" id="GO:0020037">
    <property type="term" value="F:heme binding"/>
    <property type="evidence" value="ECO:0007669"/>
    <property type="project" value="InterPro"/>
</dbReference>
<dbReference type="EMBL" id="CAEZVL010000090">
    <property type="protein sequence ID" value="CAB4631446.1"/>
    <property type="molecule type" value="Genomic_DNA"/>
</dbReference>
<accession>A0A6J6J3S7</accession>
<organism evidence="3">
    <name type="scientific">freshwater metagenome</name>
    <dbReference type="NCBI Taxonomy" id="449393"/>
    <lineage>
        <taxon>unclassified sequences</taxon>
        <taxon>metagenomes</taxon>
        <taxon>ecological metagenomes</taxon>
    </lineage>
</organism>
<name>A0A6J6J3S7_9ZZZZ</name>
<dbReference type="SUPFAM" id="SSF48264">
    <property type="entry name" value="Cytochrome P450"/>
    <property type="match status" value="1"/>
</dbReference>
<dbReference type="InterPro" id="IPR001128">
    <property type="entry name" value="Cyt_P450"/>
</dbReference>
<dbReference type="PRINTS" id="PR00359">
    <property type="entry name" value="BP450"/>
</dbReference>